<dbReference type="Pfam" id="PF13561">
    <property type="entry name" value="adh_short_C2"/>
    <property type="match status" value="1"/>
</dbReference>
<protein>
    <submittedName>
        <fullName evidence="2">Oxidoreductase UcpA</fullName>
        <ecNumber evidence="2">1.-.-.-</ecNumber>
    </submittedName>
</protein>
<dbReference type="NCBIfam" id="NF005469">
    <property type="entry name" value="PRK07063.1"/>
    <property type="match status" value="1"/>
</dbReference>
<dbReference type="InterPro" id="IPR050259">
    <property type="entry name" value="SDR"/>
</dbReference>
<dbReference type="RefSeq" id="WP_316681605.1">
    <property type="nucleotide sequence ID" value="NZ_CATZLL010000009.1"/>
</dbReference>
<dbReference type="PRINTS" id="PR00080">
    <property type="entry name" value="SDRFAMILY"/>
</dbReference>
<reference evidence="2 3" key="1">
    <citation type="submission" date="2023-07" db="EMBL/GenBank/DDBJ databases">
        <authorList>
            <person name="Peeters C."/>
        </authorList>
    </citation>
    <scope>NUCLEOTIDE SEQUENCE [LARGE SCALE GENOMIC DNA]</scope>
    <source>
        <strain evidence="2 3">LMG 18101</strain>
    </source>
</reference>
<sequence length="265" mass="28151">MTASPTSFPPRLAGKVALVTGATQGIGGAIAKLFAQHGARVIVNALVRDERAEAFASSIDNDDNILLVQADVRHRDQIDAMVAAGVERFGGIDVLVNNAGINVFSDPLKLSEDDWARCLSVDLEGAWHCARAVLPHMLARGAGSIVNIASVHGHKIIPGAFPYPVAKHGLIGLTRALGIEYAARGIRVNSISPGLILTPIAEAGFAAAPDPEAERRRQAELLPCKRIGEPEEVAYTALFLASDEARFINATDILIDGGRSQLYHE</sequence>
<proteinExistence type="inferred from homology"/>
<dbReference type="EC" id="1.-.-.-" evidence="2"/>
<accession>A0ABN9JQN3</accession>
<dbReference type="PRINTS" id="PR00081">
    <property type="entry name" value="GDHRDH"/>
</dbReference>
<dbReference type="EMBL" id="CATZLL010000009">
    <property type="protein sequence ID" value="CAJ0816767.1"/>
    <property type="molecule type" value="Genomic_DNA"/>
</dbReference>
<evidence type="ECO:0000313" key="3">
    <source>
        <dbReference type="Proteomes" id="UP001189757"/>
    </source>
</evidence>
<dbReference type="PANTHER" id="PTHR42879">
    <property type="entry name" value="3-OXOACYL-(ACYL-CARRIER-PROTEIN) REDUCTASE"/>
    <property type="match status" value="1"/>
</dbReference>
<comment type="similarity">
    <text evidence="1">Belongs to the short-chain dehydrogenases/reductases (SDR) family.</text>
</comment>
<name>A0ABN9JQN3_9RALS</name>
<dbReference type="PROSITE" id="PS00061">
    <property type="entry name" value="ADH_SHORT"/>
    <property type="match status" value="1"/>
</dbReference>
<dbReference type="NCBIfam" id="NF005559">
    <property type="entry name" value="PRK07231.1"/>
    <property type="match status" value="1"/>
</dbReference>
<dbReference type="CDD" id="cd05233">
    <property type="entry name" value="SDR_c"/>
    <property type="match status" value="1"/>
</dbReference>
<evidence type="ECO:0000256" key="1">
    <source>
        <dbReference type="ARBA" id="ARBA00006484"/>
    </source>
</evidence>
<dbReference type="GO" id="GO:0016491">
    <property type="term" value="F:oxidoreductase activity"/>
    <property type="evidence" value="ECO:0007669"/>
    <property type="project" value="UniProtKB-KW"/>
</dbReference>
<dbReference type="SUPFAM" id="SSF51735">
    <property type="entry name" value="NAD(P)-binding Rossmann-fold domains"/>
    <property type="match status" value="1"/>
</dbReference>
<keyword evidence="2" id="KW-0560">Oxidoreductase</keyword>
<evidence type="ECO:0000313" key="2">
    <source>
        <dbReference type="EMBL" id="CAJ0816767.1"/>
    </source>
</evidence>
<dbReference type="InterPro" id="IPR036291">
    <property type="entry name" value="NAD(P)-bd_dom_sf"/>
</dbReference>
<organism evidence="2 3">
    <name type="scientific">Ralstonia flaminis</name>
    <dbReference type="NCBI Taxonomy" id="3058597"/>
    <lineage>
        <taxon>Bacteria</taxon>
        <taxon>Pseudomonadati</taxon>
        <taxon>Pseudomonadota</taxon>
        <taxon>Betaproteobacteria</taxon>
        <taxon>Burkholderiales</taxon>
        <taxon>Burkholderiaceae</taxon>
        <taxon>Ralstonia</taxon>
    </lineage>
</organism>
<dbReference type="Gene3D" id="3.40.50.720">
    <property type="entry name" value="NAD(P)-binding Rossmann-like Domain"/>
    <property type="match status" value="1"/>
</dbReference>
<dbReference type="InterPro" id="IPR020904">
    <property type="entry name" value="Sc_DH/Rdtase_CS"/>
</dbReference>
<gene>
    <name evidence="2" type="primary">ucpA</name>
    <name evidence="2" type="ORF">LMG18101_03045</name>
</gene>
<keyword evidence="3" id="KW-1185">Reference proteome</keyword>
<comment type="caution">
    <text evidence="2">The sequence shown here is derived from an EMBL/GenBank/DDBJ whole genome shotgun (WGS) entry which is preliminary data.</text>
</comment>
<dbReference type="InterPro" id="IPR002347">
    <property type="entry name" value="SDR_fam"/>
</dbReference>
<dbReference type="Proteomes" id="UP001189757">
    <property type="component" value="Unassembled WGS sequence"/>
</dbReference>
<dbReference type="PANTHER" id="PTHR42879:SF2">
    <property type="entry name" value="3-OXOACYL-[ACYL-CARRIER-PROTEIN] REDUCTASE FABG"/>
    <property type="match status" value="1"/>
</dbReference>